<comment type="caution">
    <text evidence="2">The sequence shown here is derived from an EMBL/GenBank/DDBJ whole genome shotgun (WGS) entry which is preliminary data.</text>
</comment>
<feature type="transmembrane region" description="Helical" evidence="1">
    <location>
        <begin position="72"/>
        <end position="90"/>
    </location>
</feature>
<keyword evidence="1" id="KW-0812">Transmembrane</keyword>
<keyword evidence="1" id="KW-0472">Membrane</keyword>
<reference evidence="2" key="1">
    <citation type="submission" date="2020-08" db="EMBL/GenBank/DDBJ databases">
        <title>Multicomponent nature underlies the extraordinary mechanical properties of spider dragline silk.</title>
        <authorList>
            <person name="Kono N."/>
            <person name="Nakamura H."/>
            <person name="Mori M."/>
            <person name="Yoshida Y."/>
            <person name="Ohtoshi R."/>
            <person name="Malay A.D."/>
            <person name="Moran D.A.P."/>
            <person name="Tomita M."/>
            <person name="Numata K."/>
            <person name="Arakawa K."/>
        </authorList>
    </citation>
    <scope>NUCLEOTIDE SEQUENCE</scope>
</reference>
<dbReference type="Proteomes" id="UP000887013">
    <property type="component" value="Unassembled WGS sequence"/>
</dbReference>
<protein>
    <submittedName>
        <fullName evidence="2">Uncharacterized protein</fullName>
    </submittedName>
</protein>
<keyword evidence="3" id="KW-1185">Reference proteome</keyword>
<proteinExistence type="predicted"/>
<evidence type="ECO:0000256" key="1">
    <source>
        <dbReference type="SAM" id="Phobius"/>
    </source>
</evidence>
<dbReference type="AlphaFoldDB" id="A0A8X6TVE4"/>
<accession>A0A8X6TVE4</accession>
<evidence type="ECO:0000313" key="2">
    <source>
        <dbReference type="EMBL" id="GFT60704.1"/>
    </source>
</evidence>
<evidence type="ECO:0000313" key="3">
    <source>
        <dbReference type="Proteomes" id="UP000887013"/>
    </source>
</evidence>
<keyword evidence="1" id="KW-1133">Transmembrane helix</keyword>
<gene>
    <name evidence="2" type="ORF">NPIL_228711</name>
</gene>
<organism evidence="2 3">
    <name type="scientific">Nephila pilipes</name>
    <name type="common">Giant wood spider</name>
    <name type="synonym">Nephila maculata</name>
    <dbReference type="NCBI Taxonomy" id="299642"/>
    <lineage>
        <taxon>Eukaryota</taxon>
        <taxon>Metazoa</taxon>
        <taxon>Ecdysozoa</taxon>
        <taxon>Arthropoda</taxon>
        <taxon>Chelicerata</taxon>
        <taxon>Arachnida</taxon>
        <taxon>Araneae</taxon>
        <taxon>Araneomorphae</taxon>
        <taxon>Entelegynae</taxon>
        <taxon>Araneoidea</taxon>
        <taxon>Nephilidae</taxon>
        <taxon>Nephila</taxon>
    </lineage>
</organism>
<sequence>MDFLNSIWQRTVATYSDYAWALLLVIEIERPTGNYIHLDVKDKLVGIILISTVSAIHLPLVIDASITFDVSFFFPIASLTPWAQVFLLDIPKERYW</sequence>
<feature type="transmembrane region" description="Helical" evidence="1">
    <location>
        <begin position="44"/>
        <end position="66"/>
    </location>
</feature>
<dbReference type="EMBL" id="BMAW01067626">
    <property type="protein sequence ID" value="GFT60704.1"/>
    <property type="molecule type" value="Genomic_DNA"/>
</dbReference>
<name>A0A8X6TVE4_NEPPI</name>